<keyword evidence="6 9" id="KW-1133">Transmembrane helix</keyword>
<dbReference type="InterPro" id="IPR003369">
    <property type="entry name" value="TatA/B/E"/>
</dbReference>
<keyword evidence="13" id="KW-1185">Reference proteome</keyword>
<comment type="function">
    <text evidence="9">Part of the twin-arginine translocation (Tat) system that transports large folded proteins containing a characteristic twin-arginine motif in their signal peptide across membranes. Together with TatC, TatB is part of a receptor directly interacting with Tat signal peptides. TatB may form an oligomeric binding site that transiently accommodates folded Tat precursor proteins before their translocation.</text>
</comment>
<gene>
    <name evidence="9 12" type="primary">tatB</name>
    <name evidence="12" type="ORF">NBZ79_11905</name>
</gene>
<dbReference type="PANTHER" id="PTHR33162:SF1">
    <property type="entry name" value="SEC-INDEPENDENT PROTEIN TRANSLOCASE PROTEIN TATA, CHLOROPLASTIC"/>
    <property type="match status" value="1"/>
</dbReference>
<evidence type="ECO:0000256" key="11">
    <source>
        <dbReference type="SAM" id="Phobius"/>
    </source>
</evidence>
<dbReference type="Pfam" id="PF02416">
    <property type="entry name" value="TatA_B_E"/>
    <property type="match status" value="1"/>
</dbReference>
<evidence type="ECO:0000313" key="13">
    <source>
        <dbReference type="Proteomes" id="UP001056291"/>
    </source>
</evidence>
<dbReference type="Gene3D" id="1.20.5.3310">
    <property type="match status" value="1"/>
</dbReference>
<keyword evidence="2 9" id="KW-0813">Transport</keyword>
<keyword evidence="4 9" id="KW-0812">Transmembrane</keyword>
<evidence type="ECO:0000256" key="8">
    <source>
        <dbReference type="ARBA" id="ARBA00023136"/>
    </source>
</evidence>
<dbReference type="EMBL" id="CP098747">
    <property type="protein sequence ID" value="USG59881.1"/>
    <property type="molecule type" value="Genomic_DNA"/>
</dbReference>
<sequence>MFDIGWAEMMFVVIIAVLVIGPKDLPRAIATIGKYVRKARSMARDFQSGIDDLAKETELDEIKKDLQQSTDFNLKKQIEDAVDPTGSHENMFDDVKPQIRDPRLSENNYSNPMGESEEAVVKTATESAAETPVETDGATVDGDAAENSIGATVKRDNTSKPETKVS</sequence>
<comment type="subcellular location">
    <subcellularLocation>
        <location evidence="9">Cell membrane</location>
        <topology evidence="9">Single-pass membrane protein</topology>
    </subcellularLocation>
    <subcellularLocation>
        <location evidence="1">Membrane</location>
        <topology evidence="1">Single-pass membrane protein</topology>
    </subcellularLocation>
</comment>
<keyword evidence="5 9" id="KW-0653">Protein transport</keyword>
<comment type="subunit">
    <text evidence="9">The Tat system comprises two distinct complexes: a TatABC complex, containing multiple copies of TatA, TatB and TatC subunits, and a separate TatA complex, containing only TatA subunits. Substrates initially bind to the TatABC complex, which probably triggers association of the separate TatA complex to form the active translocon.</text>
</comment>
<evidence type="ECO:0000256" key="7">
    <source>
        <dbReference type="ARBA" id="ARBA00023010"/>
    </source>
</evidence>
<feature type="compositionally biased region" description="Basic and acidic residues" evidence="10">
    <location>
        <begin position="90"/>
        <end position="104"/>
    </location>
</feature>
<feature type="transmembrane region" description="Helical" evidence="11">
    <location>
        <begin position="6"/>
        <end position="25"/>
    </location>
</feature>
<keyword evidence="8 9" id="KW-0472">Membrane</keyword>
<protein>
    <recommendedName>
        <fullName evidence="9">Sec-independent protein translocase protein TatB</fullName>
    </recommendedName>
</protein>
<dbReference type="HAMAP" id="MF_00237">
    <property type="entry name" value="TatB"/>
    <property type="match status" value="1"/>
</dbReference>
<proteinExistence type="inferred from homology"/>
<evidence type="ECO:0000256" key="5">
    <source>
        <dbReference type="ARBA" id="ARBA00022927"/>
    </source>
</evidence>
<dbReference type="PRINTS" id="PR01506">
    <property type="entry name" value="TATBPROTEIN"/>
</dbReference>
<name>A0ABY4VZ14_9PROT</name>
<keyword evidence="3 9" id="KW-1003">Cell membrane</keyword>
<evidence type="ECO:0000256" key="6">
    <source>
        <dbReference type="ARBA" id="ARBA00022989"/>
    </source>
</evidence>
<keyword evidence="7 9" id="KW-0811">Translocation</keyword>
<organism evidence="12 13">
    <name type="scientific">Sneathiella marina</name>
    <dbReference type="NCBI Taxonomy" id="2950108"/>
    <lineage>
        <taxon>Bacteria</taxon>
        <taxon>Pseudomonadati</taxon>
        <taxon>Pseudomonadota</taxon>
        <taxon>Alphaproteobacteria</taxon>
        <taxon>Sneathiellales</taxon>
        <taxon>Sneathiellaceae</taxon>
        <taxon>Sneathiella</taxon>
    </lineage>
</organism>
<evidence type="ECO:0000256" key="10">
    <source>
        <dbReference type="SAM" id="MobiDB-lite"/>
    </source>
</evidence>
<evidence type="ECO:0000256" key="3">
    <source>
        <dbReference type="ARBA" id="ARBA00022475"/>
    </source>
</evidence>
<evidence type="ECO:0000256" key="2">
    <source>
        <dbReference type="ARBA" id="ARBA00022448"/>
    </source>
</evidence>
<evidence type="ECO:0000313" key="12">
    <source>
        <dbReference type="EMBL" id="USG59881.1"/>
    </source>
</evidence>
<reference evidence="12" key="1">
    <citation type="submission" date="2022-06" db="EMBL/GenBank/DDBJ databases">
        <title>Sneathiella actinostolidae sp. nov., isolated from a sea anemonein the Western Pacific Ocean.</title>
        <authorList>
            <person name="Wei M.J."/>
        </authorList>
    </citation>
    <scope>NUCLEOTIDE SEQUENCE</scope>
    <source>
        <strain evidence="12">PHK-P5</strain>
    </source>
</reference>
<dbReference type="Proteomes" id="UP001056291">
    <property type="component" value="Chromosome"/>
</dbReference>
<dbReference type="RefSeq" id="WP_251932651.1">
    <property type="nucleotide sequence ID" value="NZ_CP098747.1"/>
</dbReference>
<dbReference type="NCBIfam" id="TIGR01410">
    <property type="entry name" value="tatB"/>
    <property type="match status" value="1"/>
</dbReference>
<comment type="similarity">
    <text evidence="9">Belongs to the TatB family.</text>
</comment>
<feature type="compositionally biased region" description="Basic and acidic residues" evidence="10">
    <location>
        <begin position="153"/>
        <end position="166"/>
    </location>
</feature>
<evidence type="ECO:0000256" key="4">
    <source>
        <dbReference type="ARBA" id="ARBA00022692"/>
    </source>
</evidence>
<evidence type="ECO:0000256" key="9">
    <source>
        <dbReference type="HAMAP-Rule" id="MF_00237"/>
    </source>
</evidence>
<dbReference type="PANTHER" id="PTHR33162">
    <property type="entry name" value="SEC-INDEPENDENT PROTEIN TRANSLOCASE PROTEIN TATA, CHLOROPLASTIC"/>
    <property type="match status" value="1"/>
</dbReference>
<dbReference type="InterPro" id="IPR018448">
    <property type="entry name" value="TatB"/>
</dbReference>
<accession>A0ABY4VZ14</accession>
<feature type="region of interest" description="Disordered" evidence="10">
    <location>
        <begin position="82"/>
        <end position="166"/>
    </location>
</feature>
<evidence type="ECO:0000256" key="1">
    <source>
        <dbReference type="ARBA" id="ARBA00004167"/>
    </source>
</evidence>